<dbReference type="Gene3D" id="2.20.200.10">
    <property type="entry name" value="Outer membrane efflux proteins (OEP)"/>
    <property type="match status" value="1"/>
</dbReference>
<dbReference type="InterPro" id="IPR003423">
    <property type="entry name" value="OMP_efflux"/>
</dbReference>
<keyword evidence="2" id="KW-0732">Signal</keyword>
<accession>A0ABS7JAI7</accession>
<dbReference type="PROSITE" id="PS51257">
    <property type="entry name" value="PROKAR_LIPOPROTEIN"/>
    <property type="match status" value="1"/>
</dbReference>
<dbReference type="Proteomes" id="UP000776651">
    <property type="component" value="Unassembled WGS sequence"/>
</dbReference>
<dbReference type="NCBIfam" id="TIGR01845">
    <property type="entry name" value="outer_NodT"/>
    <property type="match status" value="1"/>
</dbReference>
<feature type="signal peptide" evidence="2">
    <location>
        <begin position="1"/>
        <end position="19"/>
    </location>
</feature>
<dbReference type="RefSeq" id="WP_221596378.1">
    <property type="nucleotide sequence ID" value="NZ_JAIGNQ010000001.1"/>
</dbReference>
<keyword evidence="4" id="KW-1185">Reference proteome</keyword>
<dbReference type="Pfam" id="PF02321">
    <property type="entry name" value="OEP"/>
    <property type="match status" value="2"/>
</dbReference>
<protein>
    <submittedName>
        <fullName evidence="3">TolC family protein</fullName>
    </submittedName>
</protein>
<evidence type="ECO:0000256" key="1">
    <source>
        <dbReference type="ARBA" id="ARBA00007613"/>
    </source>
</evidence>
<keyword evidence="2" id="KW-0449">Lipoprotein</keyword>
<comment type="subcellular location">
    <subcellularLocation>
        <location evidence="2">Cell membrane</location>
        <topology evidence="2">Lipid-anchor</topology>
    </subcellularLocation>
</comment>
<gene>
    <name evidence="3" type="ORF">K3177_00745</name>
</gene>
<dbReference type="Gene3D" id="1.20.1600.10">
    <property type="entry name" value="Outer membrane efflux proteins (OEP)"/>
    <property type="match status" value="1"/>
</dbReference>
<feature type="chain" id="PRO_5044954434" evidence="2">
    <location>
        <begin position="20"/>
        <end position="466"/>
    </location>
</feature>
<dbReference type="SUPFAM" id="SSF56954">
    <property type="entry name" value="Outer membrane efflux proteins (OEP)"/>
    <property type="match status" value="1"/>
</dbReference>
<comment type="caution">
    <text evidence="3">The sequence shown here is derived from an EMBL/GenBank/DDBJ whole genome shotgun (WGS) entry which is preliminary data.</text>
</comment>
<organism evidence="3 4">
    <name type="scientific">Qipengyuania pacifica</name>
    <dbReference type="NCBI Taxonomy" id="2860199"/>
    <lineage>
        <taxon>Bacteria</taxon>
        <taxon>Pseudomonadati</taxon>
        <taxon>Pseudomonadota</taxon>
        <taxon>Alphaproteobacteria</taxon>
        <taxon>Sphingomonadales</taxon>
        <taxon>Erythrobacteraceae</taxon>
        <taxon>Qipengyuania</taxon>
    </lineage>
</organism>
<dbReference type="PANTHER" id="PTHR30203">
    <property type="entry name" value="OUTER MEMBRANE CATION EFFLUX PROTEIN"/>
    <property type="match status" value="1"/>
</dbReference>
<evidence type="ECO:0000256" key="2">
    <source>
        <dbReference type="RuleBase" id="RU362097"/>
    </source>
</evidence>
<sequence length="466" mass="48488">MIAARFHLCALALLLGGCAAVPTDLPEAQIAPPESYRADLPPAGMDGVWWRAFFDPVLDALVDRGLAANLDIAAAEGRLAAAEALLRAERADRLPTIDGSAEASVDVGEGTSRTGASAGLFGTFDPDFSGRLRAEVRAAAARYAEAGYIRADQRRLIAAAIAAQYVEYRRTGAQLELLAESTDLQRQTLRIVTLRFEAGLSANLDVRRAAADLAQTEARLGLIEIARAQAVHALAILVGEAPGTLVIAEPESETTIPNYGDGPPLGGPANLLRRRGDVLAAEARLAAAAAQVGIEQSDLRPSLVVPGSIIIGDGSIDGLFSEFLATLGAALDLPLFDGGRRRAEVAAARAELDASLAEYRQAFLEALGEAETALVAITAYRARAGSLSEAIEQSETALGQSNALYREGLASLFDVLDAQRQLISSRESLLDNEAALANAFIALHSAAASPDGEAVAASAGGAPPPQ</sequence>
<keyword evidence="2" id="KW-0472">Membrane</keyword>
<evidence type="ECO:0000313" key="4">
    <source>
        <dbReference type="Proteomes" id="UP000776651"/>
    </source>
</evidence>
<keyword evidence="2" id="KW-0564">Palmitate</keyword>
<proteinExistence type="inferred from homology"/>
<keyword evidence="2" id="KW-1134">Transmembrane beta strand</keyword>
<name>A0ABS7JAI7_9SPHN</name>
<reference evidence="3 4" key="1">
    <citation type="submission" date="2021-08" db="EMBL/GenBank/DDBJ databases">
        <title>Comparative Genomics Analysis of the Genus Qipengyuania Reveals Extensive Genetic Diversity and Metabolic Versatility, Including the Description of Fifteen Novel Species.</title>
        <authorList>
            <person name="Liu Y."/>
        </authorList>
    </citation>
    <scope>NUCLEOTIDE SEQUENCE [LARGE SCALE GENOMIC DNA]</scope>
    <source>
        <strain evidence="3 4">GH25</strain>
    </source>
</reference>
<comment type="similarity">
    <text evidence="1 2">Belongs to the outer membrane factor (OMF) (TC 1.B.17) family.</text>
</comment>
<dbReference type="InterPro" id="IPR010131">
    <property type="entry name" value="MdtP/NodT-like"/>
</dbReference>
<evidence type="ECO:0000313" key="3">
    <source>
        <dbReference type="EMBL" id="MBX7487030.1"/>
    </source>
</evidence>
<dbReference type="PANTHER" id="PTHR30203:SF25">
    <property type="entry name" value="OUTER MEMBRANE PROTEIN-RELATED"/>
    <property type="match status" value="1"/>
</dbReference>
<dbReference type="EMBL" id="JAIGNQ010000001">
    <property type="protein sequence ID" value="MBX7487030.1"/>
    <property type="molecule type" value="Genomic_DNA"/>
</dbReference>
<keyword evidence="2" id="KW-0812">Transmembrane</keyword>